<sequence>MVFSSGQIISGDAIKKYGFRMKGSPLCCHQDLIQGNP</sequence>
<evidence type="ECO:0000313" key="1">
    <source>
        <dbReference type="EMBL" id="KUG15435.1"/>
    </source>
</evidence>
<name>A0A0W8F3H1_9ZZZZ</name>
<protein>
    <submittedName>
        <fullName evidence="1">Uncharacterized protein</fullName>
    </submittedName>
</protein>
<gene>
    <name evidence="1" type="ORF">ASZ90_014898</name>
</gene>
<comment type="caution">
    <text evidence="1">The sequence shown here is derived from an EMBL/GenBank/DDBJ whole genome shotgun (WGS) entry which is preliminary data.</text>
</comment>
<dbReference type="EMBL" id="LNQE01001556">
    <property type="protein sequence ID" value="KUG15435.1"/>
    <property type="molecule type" value="Genomic_DNA"/>
</dbReference>
<accession>A0A0W8F3H1</accession>
<dbReference type="AlphaFoldDB" id="A0A0W8F3H1"/>
<proteinExistence type="predicted"/>
<organism evidence="1">
    <name type="scientific">hydrocarbon metagenome</name>
    <dbReference type="NCBI Taxonomy" id="938273"/>
    <lineage>
        <taxon>unclassified sequences</taxon>
        <taxon>metagenomes</taxon>
        <taxon>ecological metagenomes</taxon>
    </lineage>
</organism>
<reference evidence="1" key="1">
    <citation type="journal article" date="2015" name="Proc. Natl. Acad. Sci. U.S.A.">
        <title>Networks of energetic and metabolic interactions define dynamics in microbial communities.</title>
        <authorList>
            <person name="Embree M."/>
            <person name="Liu J.K."/>
            <person name="Al-Bassam M.M."/>
            <person name="Zengler K."/>
        </authorList>
    </citation>
    <scope>NUCLEOTIDE SEQUENCE</scope>
</reference>